<accession>A0ABM1W112</accession>
<keyword evidence="2" id="KW-1185">Reference proteome</keyword>
<dbReference type="RefSeq" id="XP_035828355.1">
    <property type="nucleotide sequence ID" value="XM_035972462.1"/>
</dbReference>
<organism evidence="2 3">
    <name type="scientific">Aplysia californica</name>
    <name type="common">California sea hare</name>
    <dbReference type="NCBI Taxonomy" id="6500"/>
    <lineage>
        <taxon>Eukaryota</taxon>
        <taxon>Metazoa</taxon>
        <taxon>Spiralia</taxon>
        <taxon>Lophotrochozoa</taxon>
        <taxon>Mollusca</taxon>
        <taxon>Gastropoda</taxon>
        <taxon>Heterobranchia</taxon>
        <taxon>Euthyneura</taxon>
        <taxon>Tectipleura</taxon>
        <taxon>Aplysiida</taxon>
        <taxon>Aplysioidea</taxon>
        <taxon>Aplysiidae</taxon>
        <taxon>Aplysia</taxon>
    </lineage>
</organism>
<proteinExistence type="predicted"/>
<dbReference type="Gene3D" id="1.20.1480.30">
    <property type="entry name" value="Designed four-helix bundle protein"/>
    <property type="match status" value="1"/>
</dbReference>
<dbReference type="Proteomes" id="UP000694888">
    <property type="component" value="Unplaced"/>
</dbReference>
<sequence length="156" mass="16623">MKLLILGLAFAAMASAVPVPTEERRDLPDLGSAIQDIIQQIKDTLLPGNSKRGAIVDAADKIQEIIDGIQHAIHPDDAKRGAIVDAADKIQEIIDGIQHAIHPDDAKRGAIVDAADKIQEIIDGIQHRTGLCSLSLFSTLILLPSIANKGFSIVLS</sequence>
<evidence type="ECO:0000313" key="3">
    <source>
        <dbReference type="RefSeq" id="XP_035828355.1"/>
    </source>
</evidence>
<evidence type="ECO:0000313" key="2">
    <source>
        <dbReference type="Proteomes" id="UP000694888"/>
    </source>
</evidence>
<evidence type="ECO:0000256" key="1">
    <source>
        <dbReference type="SAM" id="SignalP"/>
    </source>
</evidence>
<feature type="chain" id="PRO_5046372163" evidence="1">
    <location>
        <begin position="17"/>
        <end position="156"/>
    </location>
</feature>
<feature type="signal peptide" evidence="1">
    <location>
        <begin position="1"/>
        <end position="16"/>
    </location>
</feature>
<reference evidence="3" key="1">
    <citation type="submission" date="2025-08" db="UniProtKB">
        <authorList>
            <consortium name="RefSeq"/>
        </authorList>
    </citation>
    <scope>IDENTIFICATION</scope>
</reference>
<gene>
    <name evidence="3" type="primary">LOC101851700</name>
</gene>
<name>A0ABM1W112_APLCA</name>
<protein>
    <submittedName>
        <fullName evidence="3">Uncharacterized protein LOC101851700</fullName>
    </submittedName>
</protein>
<keyword evidence="1" id="KW-0732">Signal</keyword>
<dbReference type="GeneID" id="101851700"/>